<comment type="caution">
    <text evidence="1">The sequence shown here is derived from an EMBL/GenBank/DDBJ whole genome shotgun (WGS) entry which is preliminary data.</text>
</comment>
<dbReference type="EMBL" id="JACHJS010000001">
    <property type="protein sequence ID" value="MBB4965443.1"/>
    <property type="molecule type" value="Genomic_DNA"/>
</dbReference>
<evidence type="ECO:0000313" key="1">
    <source>
        <dbReference type="EMBL" id="MBB4965443.1"/>
    </source>
</evidence>
<organism evidence="1 2">
    <name type="scientific">Saccharothrix violaceirubra</name>
    <dbReference type="NCBI Taxonomy" id="413306"/>
    <lineage>
        <taxon>Bacteria</taxon>
        <taxon>Bacillati</taxon>
        <taxon>Actinomycetota</taxon>
        <taxon>Actinomycetes</taxon>
        <taxon>Pseudonocardiales</taxon>
        <taxon>Pseudonocardiaceae</taxon>
        <taxon>Saccharothrix</taxon>
    </lineage>
</organism>
<evidence type="ECO:0000313" key="2">
    <source>
        <dbReference type="Proteomes" id="UP000542674"/>
    </source>
</evidence>
<gene>
    <name evidence="1" type="ORF">F4559_002802</name>
</gene>
<reference evidence="1 2" key="1">
    <citation type="submission" date="2020-08" db="EMBL/GenBank/DDBJ databases">
        <title>Sequencing the genomes of 1000 actinobacteria strains.</title>
        <authorList>
            <person name="Klenk H.-P."/>
        </authorList>
    </citation>
    <scope>NUCLEOTIDE SEQUENCE [LARGE SCALE GENOMIC DNA]</scope>
    <source>
        <strain evidence="1 2">DSM 45084</strain>
    </source>
</reference>
<dbReference type="AlphaFoldDB" id="A0A7W7T2N0"/>
<name>A0A7W7T2N0_9PSEU</name>
<protein>
    <submittedName>
        <fullName evidence="1">Uncharacterized protein</fullName>
    </submittedName>
</protein>
<proteinExistence type="predicted"/>
<accession>A0A7W7T2N0</accession>
<sequence>MVRVLTKIVQLVAVVLVFLLIVWLPHGFDGTPAVP</sequence>
<dbReference type="Proteomes" id="UP000542674">
    <property type="component" value="Unassembled WGS sequence"/>
</dbReference>
<keyword evidence="2" id="KW-1185">Reference proteome</keyword>